<sequence length="35" mass="4109">MCFFPYTYTVSFTMSMDPACRSPHSCINTLHDLYK</sequence>
<evidence type="ECO:0000313" key="1">
    <source>
        <dbReference type="EMBL" id="JAD51463.1"/>
    </source>
</evidence>
<proteinExistence type="predicted"/>
<organism evidence="1">
    <name type="scientific">Arundo donax</name>
    <name type="common">Giant reed</name>
    <name type="synonym">Donax arundinaceus</name>
    <dbReference type="NCBI Taxonomy" id="35708"/>
    <lineage>
        <taxon>Eukaryota</taxon>
        <taxon>Viridiplantae</taxon>
        <taxon>Streptophyta</taxon>
        <taxon>Embryophyta</taxon>
        <taxon>Tracheophyta</taxon>
        <taxon>Spermatophyta</taxon>
        <taxon>Magnoliopsida</taxon>
        <taxon>Liliopsida</taxon>
        <taxon>Poales</taxon>
        <taxon>Poaceae</taxon>
        <taxon>PACMAD clade</taxon>
        <taxon>Arundinoideae</taxon>
        <taxon>Arundineae</taxon>
        <taxon>Arundo</taxon>
    </lineage>
</organism>
<dbReference type="EMBL" id="GBRH01246432">
    <property type="protein sequence ID" value="JAD51463.1"/>
    <property type="molecule type" value="Transcribed_RNA"/>
</dbReference>
<protein>
    <submittedName>
        <fullName evidence="1">Uncharacterized protein</fullName>
    </submittedName>
</protein>
<dbReference type="AlphaFoldDB" id="A0A0A9PWI7"/>
<reference evidence="1" key="2">
    <citation type="journal article" date="2015" name="Data Brief">
        <title>Shoot transcriptome of the giant reed, Arundo donax.</title>
        <authorList>
            <person name="Barrero R.A."/>
            <person name="Guerrero F.D."/>
            <person name="Moolhuijzen P."/>
            <person name="Goolsby J.A."/>
            <person name="Tidwell J."/>
            <person name="Bellgard S.E."/>
            <person name="Bellgard M.I."/>
        </authorList>
    </citation>
    <scope>NUCLEOTIDE SEQUENCE</scope>
    <source>
        <tissue evidence="1">Shoot tissue taken approximately 20 cm above the soil surface</tissue>
    </source>
</reference>
<reference evidence="1" key="1">
    <citation type="submission" date="2014-09" db="EMBL/GenBank/DDBJ databases">
        <authorList>
            <person name="Magalhaes I.L.F."/>
            <person name="Oliveira U."/>
            <person name="Santos F.R."/>
            <person name="Vidigal T.H.D.A."/>
            <person name="Brescovit A.D."/>
            <person name="Santos A.J."/>
        </authorList>
    </citation>
    <scope>NUCLEOTIDE SEQUENCE</scope>
    <source>
        <tissue evidence="1">Shoot tissue taken approximately 20 cm above the soil surface</tissue>
    </source>
</reference>
<accession>A0A0A9PWI7</accession>
<name>A0A0A9PWI7_ARUDO</name>